<dbReference type="Proteomes" id="UP000250443">
    <property type="component" value="Unassembled WGS sequence"/>
</dbReference>
<dbReference type="PANTHER" id="PTHR13696:SF99">
    <property type="entry name" value="COBYRINIC ACID AC-DIAMIDE SYNTHASE"/>
    <property type="match status" value="1"/>
</dbReference>
<dbReference type="PANTHER" id="PTHR13696">
    <property type="entry name" value="P-LOOP CONTAINING NUCLEOSIDE TRIPHOSPHATE HYDROLASE"/>
    <property type="match status" value="1"/>
</dbReference>
<evidence type="ECO:0000313" key="2">
    <source>
        <dbReference type="EMBL" id="MBH3441750.1"/>
    </source>
</evidence>
<evidence type="ECO:0000259" key="1">
    <source>
        <dbReference type="Pfam" id="PF13614"/>
    </source>
</evidence>
<dbReference type="AlphaFoldDB" id="A0A2X2CIC9"/>
<protein>
    <submittedName>
        <fullName evidence="3">Chromosome partitioning protein</fullName>
    </submittedName>
    <submittedName>
        <fullName evidence="2">ParA family protein</fullName>
    </submittedName>
</protein>
<dbReference type="RefSeq" id="WP_010799534.1">
    <property type="nucleotide sequence ID" value="NZ_JAAMQY010000010.1"/>
</dbReference>
<sequence length="304" mass="33730">MSIAPVIVSTNHKGGVGKTTSSRTLAQSLAEIKSFTKGKPILLVDLDPQGNTSRRWRLITPQPNGSYIPKPNPNIGESADSYSSICDLWLNLLGQGEALIPEPYTTSNPMIHVVPAHEELMFEAISVSKEDRPKLGVAMRSWLRSKEIAETYCAVIVDTQPTKTPLIDAALIAATHVYVPFVPEPQAVEGVYSIISYIYNLSKQRGSDVPLEILGLLPNKVKNTKLHKLQMKKIEQLGEHPVFGRYLMPVKLSDRISYAETDDWSSVPDQVTDLEGTNIQHEARRFAKYVVSRIQKSANQEAKV</sequence>
<dbReference type="SUPFAM" id="SSF52540">
    <property type="entry name" value="P-loop containing nucleoside triphosphate hydrolases"/>
    <property type="match status" value="1"/>
</dbReference>
<dbReference type="InterPro" id="IPR050678">
    <property type="entry name" value="DNA_Partitioning_ATPase"/>
</dbReference>
<reference evidence="3 4" key="1">
    <citation type="submission" date="2018-06" db="EMBL/GenBank/DDBJ databases">
        <authorList>
            <consortium name="Pathogen Informatics"/>
            <person name="Doyle S."/>
        </authorList>
    </citation>
    <scope>NUCLEOTIDE SEQUENCE [LARGE SCALE GENOMIC DNA]</scope>
    <source>
        <strain evidence="3 4">NCTC11842</strain>
    </source>
</reference>
<feature type="domain" description="AAA" evidence="1">
    <location>
        <begin position="6"/>
        <end position="205"/>
    </location>
</feature>
<dbReference type="InterPro" id="IPR027417">
    <property type="entry name" value="P-loop_NTPase"/>
</dbReference>
<evidence type="ECO:0000313" key="3">
    <source>
        <dbReference type="EMBL" id="SPY99915.1"/>
    </source>
</evidence>
<organism evidence="3 4">
    <name type="scientific">Pseudomonas luteola</name>
    <dbReference type="NCBI Taxonomy" id="47886"/>
    <lineage>
        <taxon>Bacteria</taxon>
        <taxon>Pseudomonadati</taxon>
        <taxon>Pseudomonadota</taxon>
        <taxon>Gammaproteobacteria</taxon>
        <taxon>Pseudomonadales</taxon>
        <taxon>Pseudomonadaceae</taxon>
        <taxon>Pseudomonas</taxon>
    </lineage>
</organism>
<accession>A0A2X2CIC9</accession>
<evidence type="ECO:0000313" key="4">
    <source>
        <dbReference type="Proteomes" id="UP000250443"/>
    </source>
</evidence>
<reference evidence="2 5" key="2">
    <citation type="submission" date="2020-11" db="EMBL/GenBank/DDBJ databases">
        <title>Enhanced detection system for hospital associated transmission using whole genome sequencing surveillance.</title>
        <authorList>
            <person name="Harrison L.H."/>
            <person name="Van Tyne D."/>
            <person name="Marsh J.W."/>
            <person name="Griffith M.P."/>
            <person name="Snyder D.J."/>
            <person name="Cooper V.S."/>
            <person name="Mustapha M."/>
        </authorList>
    </citation>
    <scope>NUCLEOTIDE SEQUENCE [LARGE SCALE GENOMIC DNA]</scope>
    <source>
        <strain evidence="2 5">PSB00013</strain>
    </source>
</reference>
<gene>
    <name evidence="3" type="primary">soj_1</name>
    <name evidence="2" type="ORF">I5Q09_24025</name>
    <name evidence="3" type="ORF">NCTC11842_00060</name>
</gene>
<dbReference type="Pfam" id="PF13614">
    <property type="entry name" value="AAA_31"/>
    <property type="match status" value="1"/>
</dbReference>
<proteinExistence type="predicted"/>
<evidence type="ECO:0000313" key="5">
    <source>
        <dbReference type="Proteomes" id="UP000638986"/>
    </source>
</evidence>
<dbReference type="CDD" id="cd02042">
    <property type="entry name" value="ParAB_family"/>
    <property type="match status" value="1"/>
</dbReference>
<name>A0A2X2CIC9_PSELU</name>
<dbReference type="Proteomes" id="UP000638986">
    <property type="component" value="Unassembled WGS sequence"/>
</dbReference>
<dbReference type="InterPro" id="IPR025669">
    <property type="entry name" value="AAA_dom"/>
</dbReference>
<dbReference type="EMBL" id="JADTXM010000027">
    <property type="protein sequence ID" value="MBH3441750.1"/>
    <property type="molecule type" value="Genomic_DNA"/>
</dbReference>
<dbReference type="Gene3D" id="3.40.50.300">
    <property type="entry name" value="P-loop containing nucleotide triphosphate hydrolases"/>
    <property type="match status" value="1"/>
</dbReference>
<dbReference type="EMBL" id="UAUF01000002">
    <property type="protein sequence ID" value="SPY99915.1"/>
    <property type="molecule type" value="Genomic_DNA"/>
</dbReference>